<evidence type="ECO:0000313" key="6">
    <source>
        <dbReference type="EMBL" id="MCI4656927.1"/>
    </source>
</evidence>
<dbReference type="AlphaFoldDB" id="A0AA41QSL8"/>
<dbReference type="Gene3D" id="1.10.357.10">
    <property type="entry name" value="Tetracycline Repressor, domain 2"/>
    <property type="match status" value="1"/>
</dbReference>
<accession>A0AA41QSL8</accession>
<organism evidence="6 7">
    <name type="scientific">Cryobacterium zhongshanensis</name>
    <dbReference type="NCBI Taxonomy" id="2928153"/>
    <lineage>
        <taxon>Bacteria</taxon>
        <taxon>Bacillati</taxon>
        <taxon>Actinomycetota</taxon>
        <taxon>Actinomycetes</taxon>
        <taxon>Micrococcales</taxon>
        <taxon>Microbacteriaceae</taxon>
        <taxon>Cryobacterium</taxon>
    </lineage>
</organism>
<evidence type="ECO:0000256" key="1">
    <source>
        <dbReference type="ARBA" id="ARBA00023015"/>
    </source>
</evidence>
<evidence type="ECO:0000259" key="5">
    <source>
        <dbReference type="PROSITE" id="PS50977"/>
    </source>
</evidence>
<keyword evidence="7" id="KW-1185">Reference proteome</keyword>
<feature type="DNA-binding region" description="H-T-H motif" evidence="4">
    <location>
        <begin position="37"/>
        <end position="56"/>
    </location>
</feature>
<dbReference type="SUPFAM" id="SSF46689">
    <property type="entry name" value="Homeodomain-like"/>
    <property type="match status" value="1"/>
</dbReference>
<dbReference type="EMBL" id="JALGAR010000001">
    <property type="protein sequence ID" value="MCI4656927.1"/>
    <property type="molecule type" value="Genomic_DNA"/>
</dbReference>
<dbReference type="PROSITE" id="PS50977">
    <property type="entry name" value="HTH_TETR_2"/>
    <property type="match status" value="1"/>
</dbReference>
<keyword evidence="3" id="KW-0804">Transcription</keyword>
<dbReference type="GO" id="GO:0000976">
    <property type="term" value="F:transcription cis-regulatory region binding"/>
    <property type="evidence" value="ECO:0007669"/>
    <property type="project" value="TreeGrafter"/>
</dbReference>
<evidence type="ECO:0000313" key="7">
    <source>
        <dbReference type="Proteomes" id="UP001165341"/>
    </source>
</evidence>
<dbReference type="RefSeq" id="WP_243010968.1">
    <property type="nucleotide sequence ID" value="NZ_JALGAR010000001.1"/>
</dbReference>
<dbReference type="PANTHER" id="PTHR30055:SF234">
    <property type="entry name" value="HTH-TYPE TRANSCRIPTIONAL REGULATOR BETI"/>
    <property type="match status" value="1"/>
</dbReference>
<name>A0AA41QSL8_9MICO</name>
<dbReference type="Proteomes" id="UP001165341">
    <property type="component" value="Unassembled WGS sequence"/>
</dbReference>
<feature type="domain" description="HTH tetR-type" evidence="5">
    <location>
        <begin position="14"/>
        <end position="74"/>
    </location>
</feature>
<dbReference type="PANTHER" id="PTHR30055">
    <property type="entry name" value="HTH-TYPE TRANSCRIPTIONAL REGULATOR RUTR"/>
    <property type="match status" value="1"/>
</dbReference>
<sequence length="198" mass="21317">MSTTTSSPERRSGPETRAAIQQVATDLFTTKGYEVTTMREIAGVLGIKKASLYYHFAGKEELLRSLFEQRGDEAQDLLEWIAGQPQDPALIETAVLRWVDSFSGDKLRGIRFMSANPLLARSTTASAGERIGSTLIAIVDALAPLLPNHTPIAELQLRMALLSINAAVNAAAGTDFSDDEIIAAARQHAVTILAAQLP</sequence>
<evidence type="ECO:0000256" key="4">
    <source>
        <dbReference type="PROSITE-ProRule" id="PRU00335"/>
    </source>
</evidence>
<evidence type="ECO:0000256" key="3">
    <source>
        <dbReference type="ARBA" id="ARBA00023163"/>
    </source>
</evidence>
<reference evidence="6" key="1">
    <citation type="submission" date="2022-03" db="EMBL/GenBank/DDBJ databases">
        <title>Cryobacterium sp. nov. strain ZS14-85, isolated from Antarctic soil.</title>
        <authorList>
            <person name="Li J."/>
            <person name="Niu G."/>
        </authorList>
    </citation>
    <scope>NUCLEOTIDE SEQUENCE</scope>
    <source>
        <strain evidence="6">ZS14-85</strain>
    </source>
</reference>
<evidence type="ECO:0000256" key="2">
    <source>
        <dbReference type="ARBA" id="ARBA00023125"/>
    </source>
</evidence>
<dbReference type="InterPro" id="IPR050109">
    <property type="entry name" value="HTH-type_TetR-like_transc_reg"/>
</dbReference>
<dbReference type="Pfam" id="PF00440">
    <property type="entry name" value="TetR_N"/>
    <property type="match status" value="1"/>
</dbReference>
<dbReference type="InterPro" id="IPR001647">
    <property type="entry name" value="HTH_TetR"/>
</dbReference>
<dbReference type="InterPro" id="IPR009057">
    <property type="entry name" value="Homeodomain-like_sf"/>
</dbReference>
<proteinExistence type="predicted"/>
<gene>
    <name evidence="6" type="ORF">MQH31_03765</name>
</gene>
<protein>
    <submittedName>
        <fullName evidence="6">TetR/AcrR family transcriptional regulator</fullName>
    </submittedName>
</protein>
<dbReference type="PRINTS" id="PR00455">
    <property type="entry name" value="HTHTETR"/>
</dbReference>
<keyword evidence="2 4" id="KW-0238">DNA-binding</keyword>
<comment type="caution">
    <text evidence="6">The sequence shown here is derived from an EMBL/GenBank/DDBJ whole genome shotgun (WGS) entry which is preliminary data.</text>
</comment>
<dbReference type="GO" id="GO:0003700">
    <property type="term" value="F:DNA-binding transcription factor activity"/>
    <property type="evidence" value="ECO:0007669"/>
    <property type="project" value="TreeGrafter"/>
</dbReference>
<keyword evidence="1" id="KW-0805">Transcription regulation</keyword>